<evidence type="ECO:0000259" key="4">
    <source>
        <dbReference type="PROSITE" id="PS50043"/>
    </source>
</evidence>
<dbReference type="InterPro" id="IPR036388">
    <property type="entry name" value="WH-like_DNA-bd_sf"/>
</dbReference>
<dbReference type="RefSeq" id="WP_344957563.1">
    <property type="nucleotide sequence ID" value="NZ_BAABCX010000002.1"/>
</dbReference>
<dbReference type="InterPro" id="IPR016032">
    <property type="entry name" value="Sig_transdc_resp-reg_C-effctor"/>
</dbReference>
<organism evidence="5 6">
    <name type="scientific">Zobellella aerophila</name>
    <dbReference type="NCBI Taxonomy" id="870480"/>
    <lineage>
        <taxon>Bacteria</taxon>
        <taxon>Pseudomonadati</taxon>
        <taxon>Pseudomonadota</taxon>
        <taxon>Gammaproteobacteria</taxon>
        <taxon>Aeromonadales</taxon>
        <taxon>Aeromonadaceae</taxon>
        <taxon>Zobellella</taxon>
    </lineage>
</organism>
<evidence type="ECO:0000256" key="2">
    <source>
        <dbReference type="ARBA" id="ARBA00023125"/>
    </source>
</evidence>
<keyword evidence="3" id="KW-0804">Transcription</keyword>
<dbReference type="EMBL" id="BAABCX010000002">
    <property type="protein sequence ID" value="GAA3540532.1"/>
    <property type="molecule type" value="Genomic_DNA"/>
</dbReference>
<keyword evidence="2" id="KW-0238">DNA-binding</keyword>
<dbReference type="InterPro" id="IPR000792">
    <property type="entry name" value="Tscrpt_reg_LuxR_C"/>
</dbReference>
<feature type="domain" description="HTH luxR-type" evidence="4">
    <location>
        <begin position="188"/>
        <end position="252"/>
    </location>
</feature>
<dbReference type="PRINTS" id="PR00038">
    <property type="entry name" value="HTHLUXR"/>
</dbReference>
<dbReference type="Pfam" id="PF00196">
    <property type="entry name" value="GerE"/>
    <property type="match status" value="1"/>
</dbReference>
<dbReference type="CDD" id="cd06170">
    <property type="entry name" value="LuxR_C_like"/>
    <property type="match status" value="1"/>
</dbReference>
<reference evidence="6" key="1">
    <citation type="journal article" date="2019" name="Int. J. Syst. Evol. Microbiol.">
        <title>The Global Catalogue of Microorganisms (GCM) 10K type strain sequencing project: providing services to taxonomists for standard genome sequencing and annotation.</title>
        <authorList>
            <consortium name="The Broad Institute Genomics Platform"/>
            <consortium name="The Broad Institute Genome Sequencing Center for Infectious Disease"/>
            <person name="Wu L."/>
            <person name="Ma J."/>
        </authorList>
    </citation>
    <scope>NUCLEOTIDE SEQUENCE [LARGE SCALE GENOMIC DNA]</scope>
    <source>
        <strain evidence="6">JCM 17110</strain>
    </source>
</reference>
<dbReference type="SMART" id="SM00421">
    <property type="entry name" value="HTH_LUXR"/>
    <property type="match status" value="1"/>
</dbReference>
<keyword evidence="6" id="KW-1185">Reference proteome</keyword>
<protein>
    <submittedName>
        <fullName evidence="5">LuxR C-terminal-related transcriptional regulator</fullName>
    </submittedName>
</protein>
<keyword evidence="1" id="KW-0805">Transcription regulation</keyword>
<evidence type="ECO:0000313" key="5">
    <source>
        <dbReference type="EMBL" id="GAA3540532.1"/>
    </source>
</evidence>
<name>A0ABP6VVM4_9GAMM</name>
<dbReference type="Proteomes" id="UP001500795">
    <property type="component" value="Unassembled WGS sequence"/>
</dbReference>
<accession>A0ABP6VVM4</accession>
<dbReference type="SUPFAM" id="SSF46894">
    <property type="entry name" value="C-terminal effector domain of the bipartite response regulators"/>
    <property type="match status" value="1"/>
</dbReference>
<comment type="caution">
    <text evidence="5">The sequence shown here is derived from an EMBL/GenBank/DDBJ whole genome shotgun (WGS) entry which is preliminary data.</text>
</comment>
<evidence type="ECO:0000313" key="6">
    <source>
        <dbReference type="Proteomes" id="UP001500795"/>
    </source>
</evidence>
<dbReference type="PANTHER" id="PTHR44688">
    <property type="entry name" value="DNA-BINDING TRANSCRIPTIONAL ACTIVATOR DEVR_DOSR"/>
    <property type="match status" value="1"/>
</dbReference>
<evidence type="ECO:0000256" key="3">
    <source>
        <dbReference type="ARBA" id="ARBA00023163"/>
    </source>
</evidence>
<proteinExistence type="predicted"/>
<dbReference type="Gene3D" id="1.10.10.10">
    <property type="entry name" value="Winged helix-like DNA-binding domain superfamily/Winged helix DNA-binding domain"/>
    <property type="match status" value="1"/>
</dbReference>
<gene>
    <name evidence="5" type="ORF">GCM10022394_20390</name>
</gene>
<dbReference type="PROSITE" id="PS50043">
    <property type="entry name" value="HTH_LUXR_2"/>
    <property type="match status" value="1"/>
</dbReference>
<sequence length="252" mass="28621">MPAELNIFYLSTASCIEALGSERFYPRFFQLMRGLARIEQTMVFELKPDGSEAVCRLAHNQRHPHLGLKLASLYVDGPYQEDALLQELAKKVLLNGFQPVCQLILHKSLPAVYRQRFFNNADLNSKFAIMVQDEVSGNLFYINFYRAASEQAFSVTELEQLSQSVPIISALLIRQLRRQEKTITRNNNGLLLAGLSEREAQICRLIANALTSKAIARQLNIAETSVITYRRRAYQKLGINRKSELVTLLQTA</sequence>
<evidence type="ECO:0000256" key="1">
    <source>
        <dbReference type="ARBA" id="ARBA00023015"/>
    </source>
</evidence>
<dbReference type="PANTHER" id="PTHR44688:SF16">
    <property type="entry name" value="DNA-BINDING TRANSCRIPTIONAL ACTIVATOR DEVR_DOSR"/>
    <property type="match status" value="1"/>
</dbReference>